<accession>A0ACC0VCG1</accession>
<sequence length="156" mass="16895">MENTKDSRGKVTNPLAATEAHDGRPPPSAQRNHATQGESLRQKASRKLHGEGANPSQLGDPISIKAESSDTVPTDEEAGASGDVRGSEETLVRGRGNGGKEEEGVGRSSRGSKLAAYVYVWRYLSVLGYNLALANFDHDFIHRRSLRHDDEASTNR</sequence>
<dbReference type="EMBL" id="CM047940">
    <property type="protein sequence ID" value="KAI9903884.1"/>
    <property type="molecule type" value="Genomic_DNA"/>
</dbReference>
<protein>
    <submittedName>
        <fullName evidence="1">Uncharacterized protein</fullName>
    </submittedName>
</protein>
<name>A0ACC0VCG1_9HYPO</name>
<reference evidence="1" key="1">
    <citation type="submission" date="2022-10" db="EMBL/GenBank/DDBJ databases">
        <title>Complete Genome of Trichothecium roseum strain YXFP-22015, a Plant Pathogen Isolated from Citrus.</title>
        <authorList>
            <person name="Wang Y."/>
            <person name="Zhu L."/>
        </authorList>
    </citation>
    <scope>NUCLEOTIDE SEQUENCE</scope>
    <source>
        <strain evidence="1">YXFP-22015</strain>
    </source>
</reference>
<comment type="caution">
    <text evidence="1">The sequence shown here is derived from an EMBL/GenBank/DDBJ whole genome shotgun (WGS) entry which is preliminary data.</text>
</comment>
<evidence type="ECO:0000313" key="1">
    <source>
        <dbReference type="EMBL" id="KAI9903884.1"/>
    </source>
</evidence>
<dbReference type="Proteomes" id="UP001163324">
    <property type="component" value="Chromosome 1"/>
</dbReference>
<gene>
    <name evidence="1" type="ORF">N3K66_000413</name>
</gene>
<evidence type="ECO:0000313" key="2">
    <source>
        <dbReference type="Proteomes" id="UP001163324"/>
    </source>
</evidence>
<keyword evidence="2" id="KW-1185">Reference proteome</keyword>
<organism evidence="1 2">
    <name type="scientific">Trichothecium roseum</name>
    <dbReference type="NCBI Taxonomy" id="47278"/>
    <lineage>
        <taxon>Eukaryota</taxon>
        <taxon>Fungi</taxon>
        <taxon>Dikarya</taxon>
        <taxon>Ascomycota</taxon>
        <taxon>Pezizomycotina</taxon>
        <taxon>Sordariomycetes</taxon>
        <taxon>Hypocreomycetidae</taxon>
        <taxon>Hypocreales</taxon>
        <taxon>Hypocreales incertae sedis</taxon>
        <taxon>Trichothecium</taxon>
    </lineage>
</organism>
<proteinExistence type="predicted"/>